<evidence type="ECO:0000256" key="2">
    <source>
        <dbReference type="ARBA" id="ARBA00008883"/>
    </source>
</evidence>
<dbReference type="Proteomes" id="UP000199514">
    <property type="component" value="Unassembled WGS sequence"/>
</dbReference>
<dbReference type="InterPro" id="IPR032807">
    <property type="entry name" value="GNVR"/>
</dbReference>
<keyword evidence="8" id="KW-0829">Tyrosine-protein kinase</keyword>
<dbReference type="PANTHER" id="PTHR32309:SF13">
    <property type="entry name" value="FERRIC ENTEROBACTIN TRANSPORT PROTEIN FEPE"/>
    <property type="match status" value="1"/>
</dbReference>
<dbReference type="Gene3D" id="3.40.50.300">
    <property type="entry name" value="P-loop containing nucleotide triphosphate hydrolases"/>
    <property type="match status" value="1"/>
</dbReference>
<dbReference type="GO" id="GO:0005886">
    <property type="term" value="C:plasma membrane"/>
    <property type="evidence" value="ECO:0007669"/>
    <property type="project" value="TreeGrafter"/>
</dbReference>
<dbReference type="GO" id="GO:0042802">
    <property type="term" value="F:identical protein binding"/>
    <property type="evidence" value="ECO:0007669"/>
    <property type="project" value="UniProtKB-ARBA"/>
</dbReference>
<dbReference type="EMBL" id="FOLE01000012">
    <property type="protein sequence ID" value="SFC91188.1"/>
    <property type="molecule type" value="Genomic_DNA"/>
</dbReference>
<dbReference type="FunFam" id="3.40.50.300:FF:000527">
    <property type="entry name" value="Tyrosine-protein kinase etk"/>
    <property type="match status" value="1"/>
</dbReference>
<dbReference type="GO" id="GO:0004715">
    <property type="term" value="F:non-membrane spanning protein tyrosine kinase activity"/>
    <property type="evidence" value="ECO:0007669"/>
    <property type="project" value="UniProtKB-EC"/>
</dbReference>
<dbReference type="OrthoDB" id="9794577at2"/>
<evidence type="ECO:0000256" key="5">
    <source>
        <dbReference type="ARBA" id="ARBA00022741"/>
    </source>
</evidence>
<evidence type="ECO:0000256" key="8">
    <source>
        <dbReference type="ARBA" id="ARBA00023137"/>
    </source>
</evidence>
<evidence type="ECO:0000256" key="6">
    <source>
        <dbReference type="ARBA" id="ARBA00022777"/>
    </source>
</evidence>
<evidence type="ECO:0000256" key="11">
    <source>
        <dbReference type="SAM" id="Phobius"/>
    </source>
</evidence>
<feature type="transmembrane region" description="Helical" evidence="11">
    <location>
        <begin position="522"/>
        <end position="544"/>
    </location>
</feature>
<feature type="domain" description="Tyrosine-protein kinase G-rich" evidence="13">
    <location>
        <begin position="463"/>
        <end position="540"/>
    </location>
</feature>
<dbReference type="InterPro" id="IPR050445">
    <property type="entry name" value="Bact_polysacc_biosynth/exp"/>
</dbReference>
<dbReference type="EC" id="2.7.10.2" evidence="3"/>
<feature type="domain" description="AAA" evidence="12">
    <location>
        <begin position="606"/>
        <end position="729"/>
    </location>
</feature>
<dbReference type="GO" id="GO:0005524">
    <property type="term" value="F:ATP binding"/>
    <property type="evidence" value="ECO:0007669"/>
    <property type="project" value="UniProtKB-KW"/>
</dbReference>
<keyword evidence="5" id="KW-0547">Nucleotide-binding</keyword>
<evidence type="ECO:0000259" key="13">
    <source>
        <dbReference type="Pfam" id="PF13807"/>
    </source>
</evidence>
<comment type="similarity">
    <text evidence="1">Belongs to the CpsD/CapB family.</text>
</comment>
<keyword evidence="10" id="KW-0175">Coiled coil</keyword>
<dbReference type="SUPFAM" id="SSF52540">
    <property type="entry name" value="P-loop containing nucleoside triphosphate hydrolases"/>
    <property type="match status" value="1"/>
</dbReference>
<keyword evidence="11" id="KW-1133">Transmembrane helix</keyword>
<accession>A0A1I1N6U0</accession>
<dbReference type="STRING" id="927664.SAMN05421780_11219"/>
<evidence type="ECO:0000256" key="10">
    <source>
        <dbReference type="SAM" id="Coils"/>
    </source>
</evidence>
<keyword evidence="7" id="KW-0067">ATP-binding</keyword>
<proteinExistence type="inferred from homology"/>
<feature type="coiled-coil region" evidence="10">
    <location>
        <begin position="428"/>
        <end position="455"/>
    </location>
</feature>
<comment type="catalytic activity">
    <reaction evidence="9">
        <text>L-tyrosyl-[protein] + ATP = O-phospho-L-tyrosyl-[protein] + ADP + H(+)</text>
        <dbReference type="Rhea" id="RHEA:10596"/>
        <dbReference type="Rhea" id="RHEA-COMP:10136"/>
        <dbReference type="Rhea" id="RHEA-COMP:20101"/>
        <dbReference type="ChEBI" id="CHEBI:15378"/>
        <dbReference type="ChEBI" id="CHEBI:30616"/>
        <dbReference type="ChEBI" id="CHEBI:46858"/>
        <dbReference type="ChEBI" id="CHEBI:61978"/>
        <dbReference type="ChEBI" id="CHEBI:456216"/>
        <dbReference type="EC" id="2.7.10.2"/>
    </reaction>
</comment>
<feature type="transmembrane region" description="Helical" evidence="11">
    <location>
        <begin position="34"/>
        <end position="52"/>
    </location>
</feature>
<sequence>MHPKSTFNKPVSTFQQQEDEGFDFKALLFKIYDIWYYVLFSVLIALVASYIYNKYLVPTYSVSTSVMFKSQQKRSFDLEALIDEEGISLGGGGGMDNELAKLTSAQMVEQVIDSLKLNVSYFAQGQLSRLELYKDAPYVVTTDFEQIPSVLVNKLLYYEPVSNNEYLLVDSENLVFNHITSTFVERETLPKNQAMFLGHKYAMDSSFLLIQPNLVVPKQLGEKTRNCFIIHDKVKLSEKIAATLLIERTKKGGNLINISIKGPHIQKIVDIINTLMAIYAVNDMRERNLSLSNTVNFIDDQLAQVSTILKSTEGELDGFRKFNKSMSVSQMSAEAFSELKGFDKEKEHLKTRQQYYLYLKKYLSGNNPIDQIVAPAMLGIDEPLMTNLINELLSVSSKLREKKFYQNDDNKPIISYKQKIVFLRQQILEVVENDLRMLSLQLHNADENYKEAESQILSLPDKERQQLSIERRLKINDNIYTFLLQKRTEIGMTKAGTTPNVNVISTAKPQNATIVGMQKVQIYAIAALAGLLFPIVVVVLMMLLNDKLQSKKDVERISRIPILGLIGHNTRGDYLVVNDNPKSVITEAFRSIRLNLTYFAPDKKHKVIGVTSSVSGEGKTFLSMNLGAVFALAGKKTVVIMADLRKPKYEVELGLDLSKGLSTYLTGQSTYDESVQITKFSNLYVLPAGPIPPNPAETLGLPAMEELINRLREDYECVIIDTPPLGLLADWFILSPFIDAGVYIVRHNYTRKSFLKKINELYVEKKVKNISIVINDIGKKMAGYGYGYTSYGYDYGYSYFEKPATWYQKLFGLFSKKRKK</sequence>
<evidence type="ECO:0000256" key="9">
    <source>
        <dbReference type="ARBA" id="ARBA00051245"/>
    </source>
</evidence>
<gene>
    <name evidence="14" type="ORF">SAMN05421780_11219</name>
</gene>
<dbReference type="PANTHER" id="PTHR32309">
    <property type="entry name" value="TYROSINE-PROTEIN KINASE"/>
    <property type="match status" value="1"/>
</dbReference>
<name>A0A1I1N6U0_9BACT</name>
<keyword evidence="15" id="KW-1185">Reference proteome</keyword>
<organism evidence="14 15">
    <name type="scientific">Flexibacter flexilis DSM 6793</name>
    <dbReference type="NCBI Taxonomy" id="927664"/>
    <lineage>
        <taxon>Bacteria</taxon>
        <taxon>Pseudomonadati</taxon>
        <taxon>Bacteroidota</taxon>
        <taxon>Cytophagia</taxon>
        <taxon>Cytophagales</taxon>
        <taxon>Flexibacteraceae</taxon>
        <taxon>Flexibacter</taxon>
    </lineage>
</organism>
<keyword evidence="6" id="KW-0418">Kinase</keyword>
<keyword evidence="11" id="KW-0472">Membrane</keyword>
<dbReference type="InterPro" id="IPR005702">
    <property type="entry name" value="Wzc-like_C"/>
</dbReference>
<evidence type="ECO:0000256" key="1">
    <source>
        <dbReference type="ARBA" id="ARBA00007316"/>
    </source>
</evidence>
<protein>
    <recommendedName>
        <fullName evidence="3">non-specific protein-tyrosine kinase</fullName>
        <ecNumber evidence="3">2.7.10.2</ecNumber>
    </recommendedName>
</protein>
<dbReference type="Pfam" id="PF13614">
    <property type="entry name" value="AAA_31"/>
    <property type="match status" value="1"/>
</dbReference>
<reference evidence="14 15" key="1">
    <citation type="submission" date="2016-10" db="EMBL/GenBank/DDBJ databases">
        <authorList>
            <person name="de Groot N.N."/>
        </authorList>
    </citation>
    <scope>NUCLEOTIDE SEQUENCE [LARGE SCALE GENOMIC DNA]</scope>
    <source>
        <strain evidence="14 15">DSM 6793</strain>
    </source>
</reference>
<evidence type="ECO:0000259" key="12">
    <source>
        <dbReference type="Pfam" id="PF13614"/>
    </source>
</evidence>
<evidence type="ECO:0000313" key="14">
    <source>
        <dbReference type="EMBL" id="SFC91188.1"/>
    </source>
</evidence>
<dbReference type="AlphaFoldDB" id="A0A1I1N6U0"/>
<dbReference type="NCBIfam" id="TIGR01007">
    <property type="entry name" value="eps_fam"/>
    <property type="match status" value="1"/>
</dbReference>
<dbReference type="InterPro" id="IPR025669">
    <property type="entry name" value="AAA_dom"/>
</dbReference>
<dbReference type="CDD" id="cd05387">
    <property type="entry name" value="BY-kinase"/>
    <property type="match status" value="1"/>
</dbReference>
<keyword evidence="4" id="KW-0808">Transferase</keyword>
<evidence type="ECO:0000256" key="7">
    <source>
        <dbReference type="ARBA" id="ARBA00022840"/>
    </source>
</evidence>
<evidence type="ECO:0000256" key="3">
    <source>
        <dbReference type="ARBA" id="ARBA00011903"/>
    </source>
</evidence>
<evidence type="ECO:0000256" key="4">
    <source>
        <dbReference type="ARBA" id="ARBA00022679"/>
    </source>
</evidence>
<dbReference type="InterPro" id="IPR027417">
    <property type="entry name" value="P-loop_NTPase"/>
</dbReference>
<dbReference type="Pfam" id="PF13807">
    <property type="entry name" value="GNVR"/>
    <property type="match status" value="1"/>
</dbReference>
<evidence type="ECO:0000313" key="15">
    <source>
        <dbReference type="Proteomes" id="UP000199514"/>
    </source>
</evidence>
<keyword evidence="11" id="KW-0812">Transmembrane</keyword>
<comment type="similarity">
    <text evidence="2">Belongs to the etk/wzc family.</text>
</comment>